<dbReference type="InterPro" id="IPR005139">
    <property type="entry name" value="PCRF"/>
</dbReference>
<dbReference type="PROSITE" id="PS00745">
    <property type="entry name" value="RF_PROK_I"/>
    <property type="match status" value="1"/>
</dbReference>
<evidence type="ECO:0000256" key="3">
    <source>
        <dbReference type="ARBA" id="ARBA00022917"/>
    </source>
</evidence>
<name>M2W3E2_GALSU</name>
<dbReference type="EMBL" id="KB454501">
    <property type="protein sequence ID" value="EME30221.1"/>
    <property type="molecule type" value="Genomic_DNA"/>
</dbReference>
<dbReference type="eggNOG" id="KOG2726">
    <property type="taxonomic scope" value="Eukaryota"/>
</dbReference>
<dbReference type="AlphaFoldDB" id="M2W3E2"/>
<dbReference type="Gramene" id="EME30221">
    <property type="protein sequence ID" value="EME30221"/>
    <property type="gene ID" value="Gasu_23760"/>
</dbReference>
<comment type="similarity">
    <text evidence="1">Belongs to the prokaryotic/mitochondrial release factor family.</text>
</comment>
<dbReference type="KEGG" id="gsl:Gasu_23760"/>
<organism evidence="5 6">
    <name type="scientific">Galdieria sulphuraria</name>
    <name type="common">Red alga</name>
    <dbReference type="NCBI Taxonomy" id="130081"/>
    <lineage>
        <taxon>Eukaryota</taxon>
        <taxon>Rhodophyta</taxon>
        <taxon>Bangiophyceae</taxon>
        <taxon>Galdieriales</taxon>
        <taxon>Galdieriaceae</taxon>
        <taxon>Galdieria</taxon>
    </lineage>
</organism>
<keyword evidence="3" id="KW-0648">Protein biosynthesis</keyword>
<evidence type="ECO:0000256" key="1">
    <source>
        <dbReference type="ARBA" id="ARBA00010835"/>
    </source>
</evidence>
<dbReference type="STRING" id="130081.M2W3E2"/>
<dbReference type="Pfam" id="PF00472">
    <property type="entry name" value="RF-1"/>
    <property type="match status" value="1"/>
</dbReference>
<reference evidence="6" key="1">
    <citation type="journal article" date="2013" name="Science">
        <title>Gene transfer from bacteria and archaea facilitated evolution of an extremophilic eukaryote.</title>
        <authorList>
            <person name="Schonknecht G."/>
            <person name="Chen W.H."/>
            <person name="Ternes C.M."/>
            <person name="Barbier G.G."/>
            <person name="Shrestha R.P."/>
            <person name="Stanke M."/>
            <person name="Brautigam A."/>
            <person name="Baker B.J."/>
            <person name="Banfield J.F."/>
            <person name="Garavito R.M."/>
            <person name="Carr K."/>
            <person name="Wilkerson C."/>
            <person name="Rensing S.A."/>
            <person name="Gagneul D."/>
            <person name="Dickenson N.E."/>
            <person name="Oesterhelt C."/>
            <person name="Lercher M.J."/>
            <person name="Weber A.P."/>
        </authorList>
    </citation>
    <scope>NUCLEOTIDE SEQUENCE [LARGE SCALE GENOMIC DNA]</scope>
    <source>
        <strain evidence="6">074W</strain>
    </source>
</reference>
<dbReference type="InterPro" id="IPR050057">
    <property type="entry name" value="Prokaryotic/Mito_RF"/>
</dbReference>
<dbReference type="GO" id="GO:0005737">
    <property type="term" value="C:cytoplasm"/>
    <property type="evidence" value="ECO:0007669"/>
    <property type="project" value="UniProtKB-ARBA"/>
</dbReference>
<dbReference type="OrthoDB" id="2019491at2759"/>
<dbReference type="Pfam" id="PF03462">
    <property type="entry name" value="PCRF"/>
    <property type="match status" value="1"/>
</dbReference>
<dbReference type="GO" id="GO:0003747">
    <property type="term" value="F:translation release factor activity"/>
    <property type="evidence" value="ECO:0007669"/>
    <property type="project" value="InterPro"/>
</dbReference>
<dbReference type="InterPro" id="IPR000352">
    <property type="entry name" value="Pep_chain_release_fac_I"/>
</dbReference>
<dbReference type="GeneID" id="17088966"/>
<proteinExistence type="inferred from homology"/>
<sequence>MNSNLLAAFAKPLFLLSKLYHISKHNLLTSCHNRLLVHFTLCKQQSTLANGDSESGCWNSLWLQLAEHLSEQHNKLLLESNIHEKNCRIFREKLNTTLPFSSLLRQRQLLREDLQTASTLRREELRLNKESEKVLEVEENQILLKLKENEQRIVDCCLDLIQRQQEPYLDRVQETLLEIRAAAGGEESALFAKDLWNMYEKFCSRKQWIVEILEISKTEQSGFREIVAFVRSKEAYKILKKEAGVHRVQRIPRTESCGRIHSSTISVAVLPGQLMALDGLYENSSKSFVDESQLKFEYFRAGGAGGQHVNKTESAVRVRHIPSGITVTCQEERSQFANKKRAVSILTARISAREREKMRLELSSQRKEQTQGGDRNERIRTYNYLQSRVTDHRSGFSVRGAGFEDLLNGGESLEQMIESVHEQERLDMIEHFCKMSKPIEHLLNYLVPK</sequence>
<evidence type="ECO:0000313" key="5">
    <source>
        <dbReference type="EMBL" id="EME30221.1"/>
    </source>
</evidence>
<protein>
    <submittedName>
        <fullName evidence="5">Peptide chain release factor RF-1</fullName>
    </submittedName>
</protein>
<dbReference type="Gene3D" id="3.30.160.20">
    <property type="match status" value="1"/>
</dbReference>
<dbReference type="SMART" id="SM00937">
    <property type="entry name" value="PCRF"/>
    <property type="match status" value="1"/>
</dbReference>
<dbReference type="InterPro" id="IPR045853">
    <property type="entry name" value="Pep_chain_release_fac_I_sf"/>
</dbReference>
<feature type="domain" description="Prokaryotic-type class I peptide chain release factors" evidence="4">
    <location>
        <begin position="300"/>
        <end position="316"/>
    </location>
</feature>
<dbReference type="Proteomes" id="UP000030680">
    <property type="component" value="Unassembled WGS sequence"/>
</dbReference>
<dbReference type="PANTHER" id="PTHR43804">
    <property type="entry name" value="LD18447P"/>
    <property type="match status" value="1"/>
</dbReference>
<accession>M2W3E2</accession>
<dbReference type="OMA" id="NIHEKNC"/>
<dbReference type="Gene3D" id="3.30.70.1660">
    <property type="match status" value="1"/>
</dbReference>
<keyword evidence="2" id="KW-0488">Methylation</keyword>
<dbReference type="PANTHER" id="PTHR43804:SF7">
    <property type="entry name" value="LD18447P"/>
    <property type="match status" value="1"/>
</dbReference>
<keyword evidence="6" id="KW-1185">Reference proteome</keyword>
<dbReference type="FunFam" id="3.30.160.20:FF:000004">
    <property type="entry name" value="Peptide chain release factor 1"/>
    <property type="match status" value="1"/>
</dbReference>
<dbReference type="RefSeq" id="XP_005706741.1">
    <property type="nucleotide sequence ID" value="XM_005706684.1"/>
</dbReference>
<gene>
    <name evidence="5" type="ORF">Gasu_23760</name>
</gene>
<dbReference type="SUPFAM" id="SSF75620">
    <property type="entry name" value="Release factor"/>
    <property type="match status" value="1"/>
</dbReference>
<evidence type="ECO:0000256" key="2">
    <source>
        <dbReference type="ARBA" id="ARBA00022481"/>
    </source>
</evidence>
<evidence type="ECO:0000313" key="6">
    <source>
        <dbReference type="Proteomes" id="UP000030680"/>
    </source>
</evidence>
<evidence type="ECO:0000259" key="4">
    <source>
        <dbReference type="PROSITE" id="PS00745"/>
    </source>
</evidence>